<keyword evidence="12 17" id="KW-0239">DNA-directed DNA polymerase</keyword>
<sequence length="1008" mass="110994">MTEQQPIKPGDHVFLVDGSSFVFRAYFQSINQDAKYNYRSDGLPTGAVRLFCTKLYQFVREGAVGIRPTHLAIVFDKSEATFRKDVYADYKANRKEPPPDLVPQFRLMRKAVKAFGLIPVEKEGFEADDLIATYAQEAEAAGADVLIITSDKDLMQIVTPKIGFYDFESGAKGRPGYRPERRIDIDGVIDYFGVTPDLVTDVQALVGDTSDNVPGVPGIGIKTASMLIKEYGSLDNLLASLDTIKQPKRRESLIQYADQARMSKRLVTLDCKVETTVPLPDLQVAELDARRLLAFTKAMEFTTLTKRVAEATGTDANFVEPDPELRAGTGRYAQQASEDSSTVEGGDTEDAPVRFERGKVSRGTGAKTGEAANGAHTPQSLAEKVIAESRDTPCGREHYDTVRTVERLDQWIAAAREQGRVAIDTETTSLDAMQAEIVGISLAVQPGLACYIPIAHESGDADMFGGGLAPDQIPLNTVLERLKPLLESPAVLKVGQNIKYDLLVFARHGIDLSPADDTMLLSYALDSGRGTHGMDELAQRWLSHTCIAYRDVTGTGKARLGFARVPIEKAAEYSAEDADITLRLWRVLKARLAAEGMTGVYETLERPLVPVLMRMERNGIAIDRQMLSRLSGEFAQTMGGLEAEIFELAGESFNLGSPKQLGDILFGRMGLPGAKKTKTGAWATGANVLEELAEAGHDLPRRILDWRQLSKLKSTYTDSLQTYVHPETKRVHTSFSLASTSTGRLSSSEPNIQNIPIRTEAGRKIRKAFVAEPGRKLISADYSQIELRVLAHMADIPQLKDAFAKGHDIHAMTASEMFGVPIEGMPSDVRRRAKAINFGIIYGISAFGLANQLAIPRDEAGAYIKKYFERFPGIRDYMDRMKAEAKACGFVRTLFGRKCHYPLNEARSPAERGFLERAAINAPIQGTAADIIRRAMIRMEDALKAERLSARMLLQVHDELVFEVPDDEVEATLPVVRRVMENAPLPAVELAVPLQVDARAADNWDEAH</sequence>
<dbReference type="InterPro" id="IPR013520">
    <property type="entry name" value="Ribonucl_H"/>
</dbReference>
<dbReference type="InterPro" id="IPR001098">
    <property type="entry name" value="DNA-dir_DNA_pol_A_palm_dom"/>
</dbReference>
<dbReference type="SMART" id="SM00479">
    <property type="entry name" value="EXOIII"/>
    <property type="match status" value="1"/>
</dbReference>
<dbReference type="InterPro" id="IPR019760">
    <property type="entry name" value="DNA-dir_DNA_pol_A_CS"/>
</dbReference>
<keyword evidence="13 17" id="KW-0238">DNA-binding</keyword>
<dbReference type="PRINTS" id="PR00868">
    <property type="entry name" value="DNAPOLI"/>
</dbReference>
<evidence type="ECO:0000256" key="2">
    <source>
        <dbReference type="ARBA" id="ARBA00011541"/>
    </source>
</evidence>
<dbReference type="InterPro" id="IPR036279">
    <property type="entry name" value="5-3_exonuclease_C_sf"/>
</dbReference>
<evidence type="ECO:0000256" key="7">
    <source>
        <dbReference type="ARBA" id="ARBA00022705"/>
    </source>
</evidence>
<feature type="domain" description="3'-5' exonuclease" evidence="19">
    <location>
        <begin position="399"/>
        <end position="593"/>
    </location>
</feature>
<comment type="catalytic activity">
    <reaction evidence="15 17">
        <text>DNA(n) + a 2'-deoxyribonucleoside 5'-triphosphate = DNA(n+1) + diphosphate</text>
        <dbReference type="Rhea" id="RHEA:22508"/>
        <dbReference type="Rhea" id="RHEA-COMP:17339"/>
        <dbReference type="Rhea" id="RHEA-COMP:17340"/>
        <dbReference type="ChEBI" id="CHEBI:33019"/>
        <dbReference type="ChEBI" id="CHEBI:61560"/>
        <dbReference type="ChEBI" id="CHEBI:173112"/>
        <dbReference type="EC" id="2.7.7.7"/>
    </reaction>
</comment>
<dbReference type="InterPro" id="IPR008918">
    <property type="entry name" value="HhH2"/>
</dbReference>
<dbReference type="Pfam" id="PF01367">
    <property type="entry name" value="5_3_exonuc"/>
    <property type="match status" value="1"/>
</dbReference>
<organism evidence="23 24">
    <name type="scientific">Terrihabitans rhizophilus</name>
    <dbReference type="NCBI Taxonomy" id="3092662"/>
    <lineage>
        <taxon>Bacteria</taxon>
        <taxon>Pseudomonadati</taxon>
        <taxon>Pseudomonadota</taxon>
        <taxon>Alphaproteobacteria</taxon>
        <taxon>Hyphomicrobiales</taxon>
        <taxon>Terrihabitans</taxon>
    </lineage>
</organism>
<evidence type="ECO:0000256" key="3">
    <source>
        <dbReference type="ARBA" id="ARBA00012417"/>
    </source>
</evidence>
<evidence type="ECO:0000256" key="12">
    <source>
        <dbReference type="ARBA" id="ARBA00022932"/>
    </source>
</evidence>
<evidence type="ECO:0000256" key="11">
    <source>
        <dbReference type="ARBA" id="ARBA00022839"/>
    </source>
</evidence>
<evidence type="ECO:0000256" key="18">
    <source>
        <dbReference type="SAM" id="MobiDB-lite"/>
    </source>
</evidence>
<reference evidence="23 24" key="1">
    <citation type="submission" date="2023-11" db="EMBL/GenBank/DDBJ databases">
        <authorList>
            <person name="Bao R."/>
        </authorList>
    </citation>
    <scope>NUCLEOTIDE SEQUENCE [LARGE SCALE GENOMIC DNA]</scope>
    <source>
        <strain evidence="23 24">PJ23</strain>
    </source>
</reference>
<dbReference type="PANTHER" id="PTHR10133">
    <property type="entry name" value="DNA POLYMERASE I"/>
    <property type="match status" value="1"/>
</dbReference>
<dbReference type="Gene3D" id="1.20.1060.10">
    <property type="entry name" value="Taq DNA Polymerase, Chain T, domain 4"/>
    <property type="match status" value="1"/>
</dbReference>
<dbReference type="InterPro" id="IPR018320">
    <property type="entry name" value="DNA_polymerase_1"/>
</dbReference>
<comment type="function">
    <text evidence="17">In addition to polymerase activity, this DNA polymerase exhibits 3'-5' and 5'-3' exonuclease activity.</text>
</comment>
<evidence type="ECO:0000259" key="20">
    <source>
        <dbReference type="SMART" id="SM00475"/>
    </source>
</evidence>
<dbReference type="CDD" id="cd06139">
    <property type="entry name" value="DNA_polA_I_Ecoli_like_exo"/>
    <property type="match status" value="1"/>
</dbReference>
<evidence type="ECO:0000313" key="23">
    <source>
        <dbReference type="EMBL" id="MDX6805065.1"/>
    </source>
</evidence>
<feature type="region of interest" description="Disordered" evidence="18">
    <location>
        <begin position="317"/>
        <end position="377"/>
    </location>
</feature>
<feature type="domain" description="5'-3' exonuclease" evidence="20">
    <location>
        <begin position="11"/>
        <end position="285"/>
    </location>
</feature>
<comment type="similarity">
    <text evidence="1 17">Belongs to the DNA polymerase type-A family.</text>
</comment>
<dbReference type="Gene3D" id="3.30.420.10">
    <property type="entry name" value="Ribonuclease H-like superfamily/Ribonuclease H"/>
    <property type="match status" value="1"/>
</dbReference>
<dbReference type="SMART" id="SM00279">
    <property type="entry name" value="HhH2"/>
    <property type="match status" value="1"/>
</dbReference>
<protein>
    <recommendedName>
        <fullName evidence="4 16">DNA polymerase I</fullName>
        <ecNumber evidence="3 16">2.7.7.7</ecNumber>
    </recommendedName>
</protein>
<dbReference type="InterPro" id="IPR002421">
    <property type="entry name" value="5-3_exonuclease"/>
</dbReference>
<feature type="compositionally biased region" description="Polar residues" evidence="18">
    <location>
        <begin position="332"/>
        <end position="343"/>
    </location>
</feature>
<dbReference type="InterPro" id="IPR029060">
    <property type="entry name" value="PIN-like_dom_sf"/>
</dbReference>
<comment type="subunit">
    <text evidence="2">Single-chain monomer with multiple functions.</text>
</comment>
<keyword evidence="8" id="KW-0540">Nuclease</keyword>
<dbReference type="EC" id="2.7.7.7" evidence="3 16"/>
<evidence type="ECO:0000256" key="5">
    <source>
        <dbReference type="ARBA" id="ARBA00022679"/>
    </source>
</evidence>
<evidence type="ECO:0000256" key="14">
    <source>
        <dbReference type="ARBA" id="ARBA00023204"/>
    </source>
</evidence>
<dbReference type="PANTHER" id="PTHR10133:SF27">
    <property type="entry name" value="DNA POLYMERASE NU"/>
    <property type="match status" value="1"/>
</dbReference>
<feature type="domain" description="DNA-directed DNA polymerase family A palm" evidence="22">
    <location>
        <begin position="762"/>
        <end position="968"/>
    </location>
</feature>
<dbReference type="Pfam" id="PF01612">
    <property type="entry name" value="DNA_pol_A_exo1"/>
    <property type="match status" value="1"/>
</dbReference>
<dbReference type="CDD" id="cd09898">
    <property type="entry name" value="H3TH_53EXO"/>
    <property type="match status" value="1"/>
</dbReference>
<keyword evidence="10 17" id="KW-0378">Hydrolase</keyword>
<dbReference type="Pfam" id="PF00476">
    <property type="entry name" value="DNA_pol_A"/>
    <property type="match status" value="1"/>
</dbReference>
<keyword evidence="9 17" id="KW-0227">DNA damage</keyword>
<evidence type="ECO:0000256" key="13">
    <source>
        <dbReference type="ARBA" id="ARBA00023125"/>
    </source>
</evidence>
<comment type="caution">
    <text evidence="23">The sequence shown here is derived from an EMBL/GenBank/DDBJ whole genome shotgun (WGS) entry which is preliminary data.</text>
</comment>
<evidence type="ECO:0000259" key="22">
    <source>
        <dbReference type="SMART" id="SM00482"/>
    </source>
</evidence>
<dbReference type="InterPro" id="IPR036397">
    <property type="entry name" value="RNaseH_sf"/>
</dbReference>
<evidence type="ECO:0000256" key="16">
    <source>
        <dbReference type="NCBIfam" id="TIGR00593"/>
    </source>
</evidence>
<dbReference type="CDD" id="cd08637">
    <property type="entry name" value="DNA_pol_A_pol_I_C"/>
    <property type="match status" value="1"/>
</dbReference>
<keyword evidence="14 17" id="KW-0234">DNA repair</keyword>
<keyword evidence="11 17" id="KW-0269">Exonuclease</keyword>
<dbReference type="SUPFAM" id="SSF53098">
    <property type="entry name" value="Ribonuclease H-like"/>
    <property type="match status" value="1"/>
</dbReference>
<dbReference type="GO" id="GO:0003887">
    <property type="term" value="F:DNA-directed DNA polymerase activity"/>
    <property type="evidence" value="ECO:0007669"/>
    <property type="project" value="UniProtKB-EC"/>
</dbReference>
<dbReference type="Pfam" id="PF02739">
    <property type="entry name" value="5_3_exonuc_N"/>
    <property type="match status" value="1"/>
</dbReference>
<keyword evidence="7 17" id="KW-0235">DNA replication</keyword>
<dbReference type="NCBIfam" id="NF004397">
    <property type="entry name" value="PRK05755.1"/>
    <property type="match status" value="1"/>
</dbReference>
<dbReference type="InterPro" id="IPR002562">
    <property type="entry name" value="3'-5'_exonuclease_dom"/>
</dbReference>
<dbReference type="Gene3D" id="3.30.70.370">
    <property type="match status" value="1"/>
</dbReference>
<evidence type="ECO:0000256" key="1">
    <source>
        <dbReference type="ARBA" id="ARBA00007705"/>
    </source>
</evidence>
<dbReference type="InterPro" id="IPR043502">
    <property type="entry name" value="DNA/RNA_pol_sf"/>
</dbReference>
<feature type="domain" description="Exonuclease" evidence="21">
    <location>
        <begin position="419"/>
        <end position="594"/>
    </location>
</feature>
<dbReference type="InterPro" id="IPR020045">
    <property type="entry name" value="DNA_polI_H3TH"/>
</dbReference>
<dbReference type="SMART" id="SM00474">
    <property type="entry name" value="35EXOc"/>
    <property type="match status" value="1"/>
</dbReference>
<dbReference type="InterPro" id="IPR020046">
    <property type="entry name" value="5-3_exonucl_a-hlix_arch_N"/>
</dbReference>
<dbReference type="PROSITE" id="PS00447">
    <property type="entry name" value="DNA_POLYMERASE_A"/>
    <property type="match status" value="1"/>
</dbReference>
<dbReference type="CDD" id="cd09859">
    <property type="entry name" value="PIN_53EXO"/>
    <property type="match status" value="1"/>
</dbReference>
<dbReference type="Proteomes" id="UP001274321">
    <property type="component" value="Unassembled WGS sequence"/>
</dbReference>
<gene>
    <name evidence="17 23" type="primary">polA</name>
    <name evidence="23" type="ORF">SCD90_03215</name>
</gene>
<evidence type="ECO:0000259" key="19">
    <source>
        <dbReference type="SMART" id="SM00474"/>
    </source>
</evidence>
<keyword evidence="24" id="KW-1185">Reference proteome</keyword>
<evidence type="ECO:0000256" key="9">
    <source>
        <dbReference type="ARBA" id="ARBA00022763"/>
    </source>
</evidence>
<proteinExistence type="inferred from homology"/>
<evidence type="ECO:0000259" key="21">
    <source>
        <dbReference type="SMART" id="SM00479"/>
    </source>
</evidence>
<evidence type="ECO:0000256" key="6">
    <source>
        <dbReference type="ARBA" id="ARBA00022695"/>
    </source>
</evidence>
<evidence type="ECO:0000256" key="4">
    <source>
        <dbReference type="ARBA" id="ARBA00020311"/>
    </source>
</evidence>
<evidence type="ECO:0000256" key="8">
    <source>
        <dbReference type="ARBA" id="ARBA00022722"/>
    </source>
</evidence>
<dbReference type="Gene3D" id="3.40.50.1010">
    <property type="entry name" value="5'-nuclease"/>
    <property type="match status" value="1"/>
</dbReference>
<dbReference type="NCBIfam" id="TIGR00593">
    <property type="entry name" value="pola"/>
    <property type="match status" value="1"/>
</dbReference>
<evidence type="ECO:0000256" key="10">
    <source>
        <dbReference type="ARBA" id="ARBA00022801"/>
    </source>
</evidence>
<dbReference type="SUPFAM" id="SSF88723">
    <property type="entry name" value="PIN domain-like"/>
    <property type="match status" value="1"/>
</dbReference>
<dbReference type="RefSeq" id="WP_319843167.1">
    <property type="nucleotide sequence ID" value="NZ_JAXAFJ010000001.1"/>
</dbReference>
<dbReference type="Gene3D" id="1.10.150.20">
    <property type="entry name" value="5' to 3' exonuclease, C-terminal subdomain"/>
    <property type="match status" value="2"/>
</dbReference>
<evidence type="ECO:0000256" key="15">
    <source>
        <dbReference type="ARBA" id="ARBA00049244"/>
    </source>
</evidence>
<dbReference type="InterPro" id="IPR012337">
    <property type="entry name" value="RNaseH-like_sf"/>
</dbReference>
<keyword evidence="5 17" id="KW-0808">Transferase</keyword>
<dbReference type="SUPFAM" id="SSF47807">
    <property type="entry name" value="5' to 3' exonuclease, C-terminal subdomain"/>
    <property type="match status" value="1"/>
</dbReference>
<dbReference type="SMART" id="SM00482">
    <property type="entry name" value="POLAc"/>
    <property type="match status" value="1"/>
</dbReference>
<name>A0ABU4RN24_9HYPH</name>
<dbReference type="SMART" id="SM00475">
    <property type="entry name" value="53EXOc"/>
    <property type="match status" value="1"/>
</dbReference>
<dbReference type="EMBL" id="JAXAFJ010000001">
    <property type="protein sequence ID" value="MDX6805065.1"/>
    <property type="molecule type" value="Genomic_DNA"/>
</dbReference>
<keyword evidence="6 17" id="KW-0548">Nucleotidyltransferase</keyword>
<evidence type="ECO:0000313" key="24">
    <source>
        <dbReference type="Proteomes" id="UP001274321"/>
    </source>
</evidence>
<dbReference type="SUPFAM" id="SSF56672">
    <property type="entry name" value="DNA/RNA polymerases"/>
    <property type="match status" value="1"/>
</dbReference>
<dbReference type="InterPro" id="IPR002298">
    <property type="entry name" value="DNA_polymerase_A"/>
</dbReference>
<accession>A0ABU4RN24</accession>
<evidence type="ECO:0000256" key="17">
    <source>
        <dbReference type="RuleBase" id="RU004460"/>
    </source>
</evidence>